<dbReference type="Proteomes" id="UP000294963">
    <property type="component" value="Unassembled WGS sequence"/>
</dbReference>
<sequence length="150" mass="17387">MVMTLYQAELEIYKRIGQFTGVEKEHLRIENQPLKDGKPFSPPKNKPWCKVYIQYGNSNVSSIGNNPCVRDYGFISVQCFTPKNTGTIEMIKLCDQWRVFLQSFGVSGLEVYLVHAPGRIQDPWPLKQPERKDPNDDFYGKIIRAEFRVN</sequence>
<dbReference type="Gene3D" id="3.30.2000.20">
    <property type="match status" value="1"/>
</dbReference>
<dbReference type="AlphaFoldDB" id="A0A4R1XEL1"/>
<comment type="caution">
    <text evidence="1">The sequence shown here is derived from an EMBL/GenBank/DDBJ whole genome shotgun (WGS) entry which is preliminary data.</text>
</comment>
<proteinExistence type="predicted"/>
<protein>
    <submittedName>
        <fullName evidence="1">Uncharacterized protein</fullName>
    </submittedName>
</protein>
<dbReference type="OrthoDB" id="6649503at2"/>
<reference evidence="1 2" key="1">
    <citation type="submission" date="2019-03" db="EMBL/GenBank/DDBJ databases">
        <title>Genomic analyses of the natural microbiome of Caenorhabditis elegans.</title>
        <authorList>
            <person name="Samuel B."/>
        </authorList>
    </citation>
    <scope>NUCLEOTIDE SEQUENCE [LARGE SCALE GENOMIC DNA]</scope>
    <source>
        <strain evidence="1 2">JUb89</strain>
    </source>
</reference>
<evidence type="ECO:0000313" key="2">
    <source>
        <dbReference type="Proteomes" id="UP000294963"/>
    </source>
</evidence>
<name>A0A4R1XEL1_ACICA</name>
<gene>
    <name evidence="1" type="ORF">EC844_12535</name>
</gene>
<evidence type="ECO:0000313" key="1">
    <source>
        <dbReference type="EMBL" id="TCM62307.1"/>
    </source>
</evidence>
<accession>A0A4R1XEL1</accession>
<dbReference type="EMBL" id="SLVJ01000025">
    <property type="protein sequence ID" value="TCM62307.1"/>
    <property type="molecule type" value="Genomic_DNA"/>
</dbReference>
<keyword evidence="2" id="KW-1185">Reference proteome</keyword>
<organism evidence="1 2">
    <name type="scientific">Acinetobacter calcoaceticus</name>
    <dbReference type="NCBI Taxonomy" id="471"/>
    <lineage>
        <taxon>Bacteria</taxon>
        <taxon>Pseudomonadati</taxon>
        <taxon>Pseudomonadota</taxon>
        <taxon>Gammaproteobacteria</taxon>
        <taxon>Moraxellales</taxon>
        <taxon>Moraxellaceae</taxon>
        <taxon>Acinetobacter</taxon>
        <taxon>Acinetobacter calcoaceticus/baumannii complex</taxon>
    </lineage>
</organism>